<evidence type="ECO:0000259" key="10">
    <source>
        <dbReference type="PROSITE" id="PS51485"/>
    </source>
</evidence>
<sequence length="135" mass="15138">MAVKMHLSFFIFATIGSMQLVSVSSTTHIVGDNLGWNVPNSPTFYKEWAQNRTFVVGDVLLFQYNPGLNTVILVEKSDYDSCTTKKILHTYFRGNSSVTLDRVGDYYFFSSVGMHCEFGQKLHVDVVAPSTISSH</sequence>
<proteinExistence type="inferred from homology"/>
<dbReference type="InterPro" id="IPR003245">
    <property type="entry name" value="Phytocyanin_dom"/>
</dbReference>
<dbReference type="SUPFAM" id="SSF49503">
    <property type="entry name" value="Cupredoxins"/>
    <property type="match status" value="1"/>
</dbReference>
<keyword evidence="4" id="KW-0472">Membrane</keyword>
<dbReference type="EMBL" id="CM003612">
    <property type="protein sequence ID" value="KYP58677.1"/>
    <property type="molecule type" value="Genomic_DNA"/>
</dbReference>
<dbReference type="AlphaFoldDB" id="A0A151SV54"/>
<dbReference type="GO" id="GO:0012505">
    <property type="term" value="C:endomembrane system"/>
    <property type="evidence" value="ECO:0007669"/>
    <property type="project" value="UniProtKB-SubCell"/>
</dbReference>
<keyword evidence="6" id="KW-0325">Glycoprotein</keyword>
<feature type="domain" description="Phytocyanin" evidence="10">
    <location>
        <begin position="26"/>
        <end position="128"/>
    </location>
</feature>
<evidence type="ECO:0000256" key="7">
    <source>
        <dbReference type="ARBA" id="ARBA00035011"/>
    </source>
</evidence>
<comment type="function">
    <text evidence="8">May act as a carbohydrate transporter.</text>
</comment>
<keyword evidence="5" id="KW-1015">Disulfide bond</keyword>
<protein>
    <submittedName>
        <fullName evidence="11">Early nodulin-like protein 1</fullName>
    </submittedName>
</protein>
<reference evidence="11 12" key="1">
    <citation type="journal article" date="2012" name="Nat. Biotechnol.">
        <title>Draft genome sequence of pigeonpea (Cajanus cajan), an orphan legume crop of resource-poor farmers.</title>
        <authorList>
            <person name="Varshney R.K."/>
            <person name="Chen W."/>
            <person name="Li Y."/>
            <person name="Bharti A.K."/>
            <person name="Saxena R.K."/>
            <person name="Schlueter J.A."/>
            <person name="Donoghue M.T."/>
            <person name="Azam S."/>
            <person name="Fan G."/>
            <person name="Whaley A.M."/>
            <person name="Farmer A.D."/>
            <person name="Sheridan J."/>
            <person name="Iwata A."/>
            <person name="Tuteja R."/>
            <person name="Penmetsa R.V."/>
            <person name="Wu W."/>
            <person name="Upadhyaya H.D."/>
            <person name="Yang S.P."/>
            <person name="Shah T."/>
            <person name="Saxena K.B."/>
            <person name="Michael T."/>
            <person name="McCombie W.R."/>
            <person name="Yang B."/>
            <person name="Zhang G."/>
            <person name="Yang H."/>
            <person name="Wang J."/>
            <person name="Spillane C."/>
            <person name="Cook D.R."/>
            <person name="May G.D."/>
            <person name="Xu X."/>
            <person name="Jackson S.A."/>
        </authorList>
    </citation>
    <scope>NUCLEOTIDE SEQUENCE [LARGE SCALE GENOMIC DNA]</scope>
    <source>
        <strain evidence="12">cv. Asha</strain>
    </source>
</reference>
<evidence type="ECO:0000256" key="9">
    <source>
        <dbReference type="SAM" id="SignalP"/>
    </source>
</evidence>
<dbReference type="OMA" id="FGTIGSM"/>
<name>A0A151SV54_CAJCA</name>
<evidence type="ECO:0000313" key="11">
    <source>
        <dbReference type="EMBL" id="KYP58677.1"/>
    </source>
</evidence>
<dbReference type="STRING" id="3821.A0A151SV54"/>
<dbReference type="InterPro" id="IPR008972">
    <property type="entry name" value="Cupredoxin"/>
</dbReference>
<dbReference type="Gramene" id="C.cajan_13676.t">
    <property type="protein sequence ID" value="C.cajan_13676.t"/>
    <property type="gene ID" value="C.cajan_13676"/>
</dbReference>
<keyword evidence="12" id="KW-1185">Reference proteome</keyword>
<dbReference type="GO" id="GO:0009055">
    <property type="term" value="F:electron transfer activity"/>
    <property type="evidence" value="ECO:0007669"/>
    <property type="project" value="InterPro"/>
</dbReference>
<evidence type="ECO:0000256" key="3">
    <source>
        <dbReference type="ARBA" id="ARBA00022729"/>
    </source>
</evidence>
<dbReference type="InterPro" id="IPR039391">
    <property type="entry name" value="Phytocyanin-like"/>
</dbReference>
<dbReference type="FunFam" id="2.60.40.420:FF:000034">
    <property type="entry name" value="Cupredoxin superfamily protein"/>
    <property type="match status" value="1"/>
</dbReference>
<dbReference type="Proteomes" id="UP000075243">
    <property type="component" value="Chromosome 10"/>
</dbReference>
<dbReference type="PANTHER" id="PTHR33021:SF264">
    <property type="entry name" value="OS05G0570900 PROTEIN"/>
    <property type="match status" value="1"/>
</dbReference>
<organism evidence="11 12">
    <name type="scientific">Cajanus cajan</name>
    <name type="common">Pigeon pea</name>
    <name type="synonym">Cajanus indicus</name>
    <dbReference type="NCBI Taxonomy" id="3821"/>
    <lineage>
        <taxon>Eukaryota</taxon>
        <taxon>Viridiplantae</taxon>
        <taxon>Streptophyta</taxon>
        <taxon>Embryophyta</taxon>
        <taxon>Tracheophyta</taxon>
        <taxon>Spermatophyta</taxon>
        <taxon>Magnoliopsida</taxon>
        <taxon>eudicotyledons</taxon>
        <taxon>Gunneridae</taxon>
        <taxon>Pentapetalae</taxon>
        <taxon>rosids</taxon>
        <taxon>fabids</taxon>
        <taxon>Fabales</taxon>
        <taxon>Fabaceae</taxon>
        <taxon>Papilionoideae</taxon>
        <taxon>50 kb inversion clade</taxon>
        <taxon>NPAAA clade</taxon>
        <taxon>indigoferoid/millettioid clade</taxon>
        <taxon>Phaseoleae</taxon>
        <taxon>Cajanus</taxon>
    </lineage>
</organism>
<gene>
    <name evidence="11" type="ORF">KK1_014095</name>
</gene>
<dbReference type="PANTHER" id="PTHR33021">
    <property type="entry name" value="BLUE COPPER PROTEIN"/>
    <property type="match status" value="1"/>
</dbReference>
<dbReference type="Gene3D" id="2.60.40.420">
    <property type="entry name" value="Cupredoxins - blue copper proteins"/>
    <property type="match status" value="1"/>
</dbReference>
<evidence type="ECO:0000313" key="12">
    <source>
        <dbReference type="Proteomes" id="UP000075243"/>
    </source>
</evidence>
<evidence type="ECO:0000256" key="1">
    <source>
        <dbReference type="ARBA" id="ARBA00004308"/>
    </source>
</evidence>
<comment type="subcellular location">
    <subcellularLocation>
        <location evidence="1">Endomembrane system</location>
    </subcellularLocation>
</comment>
<evidence type="ECO:0000256" key="8">
    <source>
        <dbReference type="ARBA" id="ARBA00037626"/>
    </source>
</evidence>
<feature type="signal peptide" evidence="9">
    <location>
        <begin position="1"/>
        <end position="25"/>
    </location>
</feature>
<dbReference type="PROSITE" id="PS51485">
    <property type="entry name" value="PHYTOCYANIN"/>
    <property type="match status" value="1"/>
</dbReference>
<comment type="similarity">
    <text evidence="7">Belongs to the early nodulin-like (ENODL) family.</text>
</comment>
<dbReference type="GO" id="GO:0005886">
    <property type="term" value="C:plasma membrane"/>
    <property type="evidence" value="ECO:0007669"/>
    <property type="project" value="TreeGrafter"/>
</dbReference>
<keyword evidence="3 9" id="KW-0732">Signal</keyword>
<dbReference type="GO" id="GO:0009877">
    <property type="term" value="P:nodulation"/>
    <property type="evidence" value="ECO:0007669"/>
    <property type="project" value="UniProtKB-KW"/>
</dbReference>
<accession>A0A151SV54</accession>
<evidence type="ECO:0000256" key="2">
    <source>
        <dbReference type="ARBA" id="ARBA00022458"/>
    </source>
</evidence>
<feature type="chain" id="PRO_5007588737" evidence="9">
    <location>
        <begin position="26"/>
        <end position="135"/>
    </location>
</feature>
<keyword evidence="2" id="KW-0536">Nodulation</keyword>
<evidence type="ECO:0000256" key="5">
    <source>
        <dbReference type="ARBA" id="ARBA00023157"/>
    </source>
</evidence>
<dbReference type="Pfam" id="PF02298">
    <property type="entry name" value="Cu_bind_like"/>
    <property type="match status" value="1"/>
</dbReference>
<evidence type="ECO:0000256" key="6">
    <source>
        <dbReference type="ARBA" id="ARBA00023180"/>
    </source>
</evidence>
<evidence type="ECO:0000256" key="4">
    <source>
        <dbReference type="ARBA" id="ARBA00023136"/>
    </source>
</evidence>
<dbReference type="OrthoDB" id="1916408at2759"/>